<dbReference type="InParanoid" id="A0A2G5CNF5"/>
<evidence type="ECO:0000313" key="2">
    <source>
        <dbReference type="EMBL" id="PIA32821.1"/>
    </source>
</evidence>
<dbReference type="GO" id="GO:0008270">
    <property type="term" value="F:zinc ion binding"/>
    <property type="evidence" value="ECO:0007669"/>
    <property type="project" value="InterPro"/>
</dbReference>
<feature type="compositionally biased region" description="Basic residues" evidence="1">
    <location>
        <begin position="193"/>
        <end position="203"/>
    </location>
</feature>
<dbReference type="SUPFAM" id="SSF57756">
    <property type="entry name" value="Retrovirus zinc finger-like domains"/>
    <property type="match status" value="1"/>
</dbReference>
<name>A0A2G5CNF5_AQUCA</name>
<evidence type="ECO:0000313" key="3">
    <source>
        <dbReference type="Proteomes" id="UP000230069"/>
    </source>
</evidence>
<gene>
    <name evidence="2" type="ORF">AQUCO_04300031v1</name>
</gene>
<dbReference type="AlphaFoldDB" id="A0A2G5CNF5"/>
<keyword evidence="3" id="KW-1185">Reference proteome</keyword>
<dbReference type="Proteomes" id="UP000230069">
    <property type="component" value="Unassembled WGS sequence"/>
</dbReference>
<dbReference type="GO" id="GO:0003676">
    <property type="term" value="F:nucleic acid binding"/>
    <property type="evidence" value="ECO:0007669"/>
    <property type="project" value="InterPro"/>
</dbReference>
<reference evidence="2 3" key="1">
    <citation type="submission" date="2017-09" db="EMBL/GenBank/DDBJ databases">
        <title>WGS assembly of Aquilegia coerulea Goldsmith.</title>
        <authorList>
            <person name="Hodges S."/>
            <person name="Kramer E."/>
            <person name="Nordborg M."/>
            <person name="Tomkins J."/>
            <person name="Borevitz J."/>
            <person name="Derieg N."/>
            <person name="Yan J."/>
            <person name="Mihaltcheva S."/>
            <person name="Hayes R.D."/>
            <person name="Rokhsar D."/>
        </authorList>
    </citation>
    <scope>NUCLEOTIDE SEQUENCE [LARGE SCALE GENOMIC DNA]</scope>
    <source>
        <strain evidence="3">cv. Goldsmith</strain>
    </source>
</reference>
<feature type="compositionally biased region" description="Polar residues" evidence="1">
    <location>
        <begin position="204"/>
        <end position="215"/>
    </location>
</feature>
<evidence type="ECO:0000256" key="1">
    <source>
        <dbReference type="SAM" id="MobiDB-lite"/>
    </source>
</evidence>
<dbReference type="InterPro" id="IPR036875">
    <property type="entry name" value="Znf_CCHC_sf"/>
</dbReference>
<organism evidence="2 3">
    <name type="scientific">Aquilegia coerulea</name>
    <name type="common">Rocky mountain columbine</name>
    <dbReference type="NCBI Taxonomy" id="218851"/>
    <lineage>
        <taxon>Eukaryota</taxon>
        <taxon>Viridiplantae</taxon>
        <taxon>Streptophyta</taxon>
        <taxon>Embryophyta</taxon>
        <taxon>Tracheophyta</taxon>
        <taxon>Spermatophyta</taxon>
        <taxon>Magnoliopsida</taxon>
        <taxon>Ranunculales</taxon>
        <taxon>Ranunculaceae</taxon>
        <taxon>Thalictroideae</taxon>
        <taxon>Aquilegia</taxon>
    </lineage>
</organism>
<protein>
    <recommendedName>
        <fullName evidence="4">CCHC-type domain-containing protein</fullName>
    </recommendedName>
</protein>
<dbReference type="EMBL" id="KZ305060">
    <property type="protein sequence ID" value="PIA32821.1"/>
    <property type="molecule type" value="Genomic_DNA"/>
</dbReference>
<accession>A0A2G5CNF5</accession>
<feature type="region of interest" description="Disordered" evidence="1">
    <location>
        <begin position="151"/>
        <end position="223"/>
    </location>
</feature>
<dbReference type="OrthoDB" id="10326883at2759"/>
<proteinExistence type="predicted"/>
<evidence type="ECO:0008006" key="4">
    <source>
        <dbReference type="Google" id="ProtNLM"/>
    </source>
</evidence>
<feature type="compositionally biased region" description="Basic residues" evidence="1">
    <location>
        <begin position="157"/>
        <end position="184"/>
    </location>
</feature>
<sequence length="223" mass="25453">MGSPNVPIICYYNGKLIDEDRNPRYIGGDTKVGVVSNTIGFMGFKEWIRDMVKPSSDQIDFEIKCWYRIDEHTVIAIKVDNDHSLKFIFDHSLHCNGIMAYVVNQLPMETNTMPIHPRLPSYAADEEPIAVISESESDDPDYPIVTAEKTNQEVKSKRGVGRPRKNNKIQKRAGRWQRGVRRQPKVQVPPHCSKCRKLGHNRRTCPNTTHNSGSEHSVKIETL</sequence>